<keyword evidence="2" id="KW-0963">Cytoplasm</keyword>
<dbReference type="PANTHER" id="PTHR12598">
    <property type="entry name" value="COPPER HOMEOSTASIS PROTEIN CUTC"/>
    <property type="match status" value="1"/>
</dbReference>
<evidence type="ECO:0000313" key="3">
    <source>
        <dbReference type="EMBL" id="SOB71429.1"/>
    </source>
</evidence>
<dbReference type="RefSeq" id="WP_096239311.1">
    <property type="nucleotide sequence ID" value="NZ_LT907978.1"/>
</dbReference>
<comment type="similarity">
    <text evidence="1 2">Belongs to the CutC family.</text>
</comment>
<reference evidence="4" key="1">
    <citation type="submission" date="2017-09" db="EMBL/GenBank/DDBJ databases">
        <authorList>
            <person name="Shetty A S."/>
        </authorList>
    </citation>
    <scope>NUCLEOTIDE SEQUENCE [LARGE SCALE GENOMIC DNA]</scope>
</reference>
<dbReference type="GO" id="GO:0005737">
    <property type="term" value="C:cytoplasm"/>
    <property type="evidence" value="ECO:0007669"/>
    <property type="project" value="UniProtKB-SubCell"/>
</dbReference>
<dbReference type="InterPro" id="IPR036822">
    <property type="entry name" value="CutC-like_dom_sf"/>
</dbReference>
<comment type="subcellular location">
    <subcellularLocation>
        <location evidence="2">Cytoplasm</location>
    </subcellularLocation>
</comment>
<gene>
    <name evidence="2" type="primary">cutC</name>
    <name evidence="3" type="ORF">EHLA_0682</name>
</gene>
<evidence type="ECO:0000256" key="1">
    <source>
        <dbReference type="ARBA" id="ARBA00007768"/>
    </source>
</evidence>
<name>A0A285PP99_9FIRM</name>
<dbReference type="AlphaFoldDB" id="A0A285PP99"/>
<protein>
    <recommendedName>
        <fullName evidence="2">PF03932 family protein CutC</fullName>
    </recommendedName>
</protein>
<sequence>MSKDLEVEICCGSYYDALQAWKGGAKRVELNSALHLGGLTPSLGTLRQVKKNTGLKVICMVRPRGAGFCYNMADFEVMLEDAHILLENGADGIAFGCLTADRKINEKQTKKMVQLIKSYNKESVFHRAFDCVTDINEAMQTLIEIGVDRVLTSGLKSTAIAGAETIQYLQKEYGEQIEILAGSGLNAQNVQNFIRKTDVKQIHSSCKGWLPDMTTCSEDVSFSYRAKKKNACKEAIVGDYEVVDVVLVKKFIDMATCELAFEIEKEDEKVLKICYDNTALPEK</sequence>
<proteinExistence type="inferred from homology"/>
<dbReference type="InterPro" id="IPR005627">
    <property type="entry name" value="CutC-like"/>
</dbReference>
<dbReference type="PANTHER" id="PTHR12598:SF0">
    <property type="entry name" value="COPPER HOMEOSTASIS PROTEIN CUTC HOMOLOG"/>
    <property type="match status" value="1"/>
</dbReference>
<evidence type="ECO:0000256" key="2">
    <source>
        <dbReference type="HAMAP-Rule" id="MF_00795"/>
    </source>
</evidence>
<comment type="caution">
    <text evidence="2">Once thought to be involved in copper homeostasis, experiments in E.coli have shown this is not the case.</text>
</comment>
<dbReference type="EMBL" id="LT907978">
    <property type="protein sequence ID" value="SOB71429.1"/>
    <property type="molecule type" value="Genomic_DNA"/>
</dbReference>
<dbReference type="SUPFAM" id="SSF110395">
    <property type="entry name" value="CutC-like"/>
    <property type="match status" value="1"/>
</dbReference>
<dbReference type="GO" id="GO:0005507">
    <property type="term" value="F:copper ion binding"/>
    <property type="evidence" value="ECO:0007669"/>
    <property type="project" value="TreeGrafter"/>
</dbReference>
<dbReference type="KEGG" id="ehl:EHLA_0682"/>
<evidence type="ECO:0000313" key="4">
    <source>
        <dbReference type="Proteomes" id="UP000217549"/>
    </source>
</evidence>
<dbReference type="Proteomes" id="UP000217549">
    <property type="component" value="Chromosome I"/>
</dbReference>
<accession>A0A285PP99</accession>
<dbReference type="Gene3D" id="3.20.20.380">
    <property type="entry name" value="Copper homeostasis (CutC) domain"/>
    <property type="match status" value="1"/>
</dbReference>
<keyword evidence="4" id="KW-1185">Reference proteome</keyword>
<dbReference type="HAMAP" id="MF_00795">
    <property type="entry name" value="CutC"/>
    <property type="match status" value="1"/>
</dbReference>
<organism evidence="3 4">
    <name type="scientific">Anaerobutyricum hallii</name>
    <dbReference type="NCBI Taxonomy" id="39488"/>
    <lineage>
        <taxon>Bacteria</taxon>
        <taxon>Bacillati</taxon>
        <taxon>Bacillota</taxon>
        <taxon>Clostridia</taxon>
        <taxon>Lachnospirales</taxon>
        <taxon>Lachnospiraceae</taxon>
        <taxon>Anaerobutyricum</taxon>
    </lineage>
</organism>
<dbReference type="Pfam" id="PF03932">
    <property type="entry name" value="CutC"/>
    <property type="match status" value="1"/>
</dbReference>